<dbReference type="InterPro" id="IPR012933">
    <property type="entry name" value="HicA_mRNA_interferase"/>
</dbReference>
<accession>A0A1F6V700</accession>
<dbReference type="Pfam" id="PF07927">
    <property type="entry name" value="HicA_toxin"/>
    <property type="match status" value="1"/>
</dbReference>
<dbReference type="PANTHER" id="PTHR34873">
    <property type="entry name" value="SSR1766 PROTEIN"/>
    <property type="match status" value="1"/>
</dbReference>
<keyword evidence="3" id="KW-0540">Nuclease</keyword>
<dbReference type="EMBL" id="MFTP01000022">
    <property type="protein sequence ID" value="OGI65276.1"/>
    <property type="molecule type" value="Genomic_DNA"/>
</dbReference>
<evidence type="ECO:0008006" key="10">
    <source>
        <dbReference type="Google" id="ProtNLM"/>
    </source>
</evidence>
<evidence type="ECO:0000256" key="6">
    <source>
        <dbReference type="ARBA" id="ARBA00022884"/>
    </source>
</evidence>
<keyword evidence="4" id="KW-0255">Endonuclease</keyword>
<keyword evidence="2" id="KW-1277">Toxin-antitoxin system</keyword>
<comment type="caution">
    <text evidence="8">The sequence shown here is derived from an EMBL/GenBank/DDBJ whole genome shotgun (WGS) entry which is preliminary data.</text>
</comment>
<protein>
    <recommendedName>
        <fullName evidence="10">Toxin HicA</fullName>
    </recommendedName>
</protein>
<keyword evidence="6" id="KW-0694">RNA-binding</keyword>
<evidence type="ECO:0000256" key="7">
    <source>
        <dbReference type="ARBA" id="ARBA00023016"/>
    </source>
</evidence>
<dbReference type="InterPro" id="IPR038570">
    <property type="entry name" value="HicA_sf"/>
</dbReference>
<evidence type="ECO:0000256" key="3">
    <source>
        <dbReference type="ARBA" id="ARBA00022722"/>
    </source>
</evidence>
<dbReference type="PANTHER" id="PTHR34873:SF3">
    <property type="entry name" value="ADDICTION MODULE TOXIN, HICA FAMILY"/>
    <property type="match status" value="1"/>
</dbReference>
<evidence type="ECO:0000256" key="4">
    <source>
        <dbReference type="ARBA" id="ARBA00022759"/>
    </source>
</evidence>
<keyword evidence="5" id="KW-0378">Hydrolase</keyword>
<proteinExistence type="inferred from homology"/>
<gene>
    <name evidence="8" type="ORF">A2647_05030</name>
</gene>
<evidence type="ECO:0000256" key="5">
    <source>
        <dbReference type="ARBA" id="ARBA00022801"/>
    </source>
</evidence>
<dbReference type="AlphaFoldDB" id="A0A1F6V700"/>
<dbReference type="GO" id="GO:0016787">
    <property type="term" value="F:hydrolase activity"/>
    <property type="evidence" value="ECO:0007669"/>
    <property type="project" value="UniProtKB-KW"/>
</dbReference>
<dbReference type="GO" id="GO:0004519">
    <property type="term" value="F:endonuclease activity"/>
    <property type="evidence" value="ECO:0007669"/>
    <property type="project" value="UniProtKB-KW"/>
</dbReference>
<dbReference type="Gene3D" id="3.30.920.30">
    <property type="entry name" value="Hypothetical protein"/>
    <property type="match status" value="1"/>
</dbReference>
<keyword evidence="7" id="KW-0346">Stress response</keyword>
<comment type="similarity">
    <text evidence="1">Belongs to the HicA mRNA interferase family.</text>
</comment>
<evidence type="ECO:0000313" key="8">
    <source>
        <dbReference type="EMBL" id="OGI65276.1"/>
    </source>
</evidence>
<evidence type="ECO:0000313" key="9">
    <source>
        <dbReference type="Proteomes" id="UP000177370"/>
    </source>
</evidence>
<name>A0A1F6V700_9BACT</name>
<evidence type="ECO:0000256" key="2">
    <source>
        <dbReference type="ARBA" id="ARBA00022649"/>
    </source>
</evidence>
<organism evidence="8 9">
    <name type="scientific">Candidatus Nomurabacteria bacterium RIFCSPHIGHO2_01_FULL_40_24b</name>
    <dbReference type="NCBI Taxonomy" id="1801739"/>
    <lineage>
        <taxon>Bacteria</taxon>
        <taxon>Candidatus Nomuraibacteriota</taxon>
    </lineage>
</organism>
<dbReference type="Proteomes" id="UP000177370">
    <property type="component" value="Unassembled WGS sequence"/>
</dbReference>
<sequence length="75" mass="8305">MPKLNRLSAKKVVQKLKNAGFSETHQRGSHVYLKSNDGEKIVTVPMHGSKDVPIGTLYNIVVRQAGLSVDEFNNL</sequence>
<dbReference type="SUPFAM" id="SSF54786">
    <property type="entry name" value="YcfA/nrd intein domain"/>
    <property type="match status" value="1"/>
</dbReference>
<dbReference type="GO" id="GO:0003729">
    <property type="term" value="F:mRNA binding"/>
    <property type="evidence" value="ECO:0007669"/>
    <property type="project" value="InterPro"/>
</dbReference>
<evidence type="ECO:0000256" key="1">
    <source>
        <dbReference type="ARBA" id="ARBA00006620"/>
    </source>
</evidence>
<reference evidence="8 9" key="1">
    <citation type="journal article" date="2016" name="Nat. Commun.">
        <title>Thousands of microbial genomes shed light on interconnected biogeochemical processes in an aquifer system.</title>
        <authorList>
            <person name="Anantharaman K."/>
            <person name="Brown C.T."/>
            <person name="Hug L.A."/>
            <person name="Sharon I."/>
            <person name="Castelle C.J."/>
            <person name="Probst A.J."/>
            <person name="Thomas B.C."/>
            <person name="Singh A."/>
            <person name="Wilkins M.J."/>
            <person name="Karaoz U."/>
            <person name="Brodie E.L."/>
            <person name="Williams K.H."/>
            <person name="Hubbard S.S."/>
            <person name="Banfield J.F."/>
        </authorList>
    </citation>
    <scope>NUCLEOTIDE SEQUENCE [LARGE SCALE GENOMIC DNA]</scope>
</reference>